<evidence type="ECO:0000256" key="1">
    <source>
        <dbReference type="ARBA" id="ARBA00004651"/>
    </source>
</evidence>
<comment type="subcellular location">
    <subcellularLocation>
        <location evidence="1">Cell membrane</location>
        <topology evidence="1">Multi-pass membrane protein</topology>
    </subcellularLocation>
</comment>
<dbReference type="PATRIC" id="fig|396014.3.peg.2246"/>
<dbReference type="eggNOG" id="COG0477">
    <property type="taxonomic scope" value="Bacteria"/>
</dbReference>
<feature type="transmembrane region" description="Helical" evidence="6">
    <location>
        <begin position="381"/>
        <end position="403"/>
    </location>
</feature>
<feature type="transmembrane region" description="Helical" evidence="6">
    <location>
        <begin position="132"/>
        <end position="153"/>
    </location>
</feature>
<evidence type="ECO:0000313" key="9">
    <source>
        <dbReference type="Proteomes" id="UP000023067"/>
    </source>
</evidence>
<name>Z9JSI5_9MICO</name>
<organism evidence="8 9">
    <name type="scientific">Brachybacterium phenoliresistens</name>
    <dbReference type="NCBI Taxonomy" id="396014"/>
    <lineage>
        <taxon>Bacteria</taxon>
        <taxon>Bacillati</taxon>
        <taxon>Actinomycetota</taxon>
        <taxon>Actinomycetes</taxon>
        <taxon>Micrococcales</taxon>
        <taxon>Dermabacteraceae</taxon>
        <taxon>Brachybacterium</taxon>
    </lineage>
</organism>
<feature type="transmembrane region" description="Helical" evidence="6">
    <location>
        <begin position="294"/>
        <end position="312"/>
    </location>
</feature>
<feature type="transmembrane region" description="Helical" evidence="6">
    <location>
        <begin position="76"/>
        <end position="95"/>
    </location>
</feature>
<dbReference type="HOGENOM" id="CLU_000960_2_6_11"/>
<dbReference type="GO" id="GO:0005886">
    <property type="term" value="C:plasma membrane"/>
    <property type="evidence" value="ECO:0007669"/>
    <property type="project" value="UniProtKB-SubCell"/>
</dbReference>
<feature type="transmembrane region" description="Helical" evidence="6">
    <location>
        <begin position="452"/>
        <end position="473"/>
    </location>
</feature>
<dbReference type="AlphaFoldDB" id="Z9JSI5"/>
<evidence type="ECO:0000256" key="3">
    <source>
        <dbReference type="ARBA" id="ARBA00022989"/>
    </source>
</evidence>
<dbReference type="InterPro" id="IPR020846">
    <property type="entry name" value="MFS_dom"/>
</dbReference>
<feature type="transmembrane region" description="Helical" evidence="6">
    <location>
        <begin position="324"/>
        <end position="344"/>
    </location>
</feature>
<keyword evidence="9" id="KW-1185">Reference proteome</keyword>
<dbReference type="PRINTS" id="PR01036">
    <property type="entry name" value="TCRTETB"/>
</dbReference>
<dbReference type="EMBL" id="JDYK01000010">
    <property type="protein sequence ID" value="EWS80978.1"/>
    <property type="molecule type" value="Genomic_DNA"/>
</dbReference>
<keyword evidence="2 6" id="KW-0812">Transmembrane</keyword>
<reference evidence="8 9" key="1">
    <citation type="submission" date="2014-02" db="EMBL/GenBank/DDBJ databases">
        <title>Genome sequence of Brachybacterium phenoliresistens strain W13A50.</title>
        <authorList>
            <person name="Wang X."/>
        </authorList>
    </citation>
    <scope>NUCLEOTIDE SEQUENCE [LARGE SCALE GENOMIC DNA]</scope>
    <source>
        <strain evidence="8 9">W13A50</strain>
    </source>
</reference>
<dbReference type="Gene3D" id="1.20.1720.10">
    <property type="entry name" value="Multidrug resistance protein D"/>
    <property type="match status" value="1"/>
</dbReference>
<feature type="transmembrane region" description="Helical" evidence="6">
    <location>
        <begin position="423"/>
        <end position="446"/>
    </location>
</feature>
<evidence type="ECO:0000256" key="4">
    <source>
        <dbReference type="ARBA" id="ARBA00023136"/>
    </source>
</evidence>
<dbReference type="STRING" id="396014.BF93_01035"/>
<feature type="region of interest" description="Disordered" evidence="5">
    <location>
        <begin position="1"/>
        <end position="29"/>
    </location>
</feature>
<feature type="compositionally biased region" description="Pro residues" evidence="5">
    <location>
        <begin position="1"/>
        <end position="11"/>
    </location>
</feature>
<feature type="domain" description="Major facilitator superfamily (MFS) profile" evidence="7">
    <location>
        <begin position="42"/>
        <end position="477"/>
    </location>
</feature>
<gene>
    <name evidence="8" type="ORF">BF93_01035</name>
</gene>
<dbReference type="InterPro" id="IPR011701">
    <property type="entry name" value="MFS"/>
</dbReference>
<evidence type="ECO:0000256" key="6">
    <source>
        <dbReference type="SAM" id="Phobius"/>
    </source>
</evidence>
<feature type="transmembrane region" description="Helical" evidence="6">
    <location>
        <begin position="165"/>
        <end position="190"/>
    </location>
</feature>
<dbReference type="Pfam" id="PF07690">
    <property type="entry name" value="MFS_1"/>
    <property type="match status" value="1"/>
</dbReference>
<accession>Z9JSI5</accession>
<comment type="caution">
    <text evidence="8">The sequence shown here is derived from an EMBL/GenBank/DDBJ whole genome shotgun (WGS) entry which is preliminary data.</text>
</comment>
<keyword evidence="3 6" id="KW-1133">Transmembrane helix</keyword>
<feature type="transmembrane region" description="Helical" evidence="6">
    <location>
        <begin position="40"/>
        <end position="64"/>
    </location>
</feature>
<dbReference type="Gene3D" id="1.20.1250.20">
    <property type="entry name" value="MFS general substrate transporter like domains"/>
    <property type="match status" value="1"/>
</dbReference>
<sequence>MTLDPAGPPEQTPGAAVRTDPSRAAEPTGSWRELLGPEHLAASLVLAGGVAVYAMSAFVTAALLPSVIADIGGGAYFAWVTTSYMVASVLTSTLVARTAALLGPSRAYLLAFLLFAAGSVGAAMAPSMTALLGGRVIQGMGGGLLAGLGYAVIRDALPTHLWTRATGLVSAMWGVSTLIGPVLGGAFAQLQMWRGAFWLLALVALALGLTSLRSLPGRGDRTRGVGPLPVPSLITIVLAAAAFSIAAVAPSGGPMLLWLLAGALLLVGFVVVERAAPSSVLPRMTYRRGNPLKWLYILLGILSATAMVEIFLPRFGQELAGMTPLLAGIFGATVSIGWSFSQIFSVGAERERSRRILMILGPVLVTGGLLVFTATQHAAPAGWAIGLWVVGLVLAGTGVGLAFPHLSVAAMRSSDDPVEGAKAAAGVNTAELIATTIASALVGLLVAVGGSALMGAGIAALGAVGIGVAVLALRRRRS</sequence>
<dbReference type="RefSeq" id="WP_084148487.1">
    <property type="nucleotide sequence ID" value="NZ_KK069995.1"/>
</dbReference>
<evidence type="ECO:0000259" key="7">
    <source>
        <dbReference type="PROSITE" id="PS50850"/>
    </source>
</evidence>
<feature type="transmembrane region" description="Helical" evidence="6">
    <location>
        <begin position="107"/>
        <end position="126"/>
    </location>
</feature>
<keyword evidence="4 6" id="KW-0472">Membrane</keyword>
<feature type="transmembrane region" description="Helical" evidence="6">
    <location>
        <begin position="356"/>
        <end position="375"/>
    </location>
</feature>
<dbReference type="PANTHER" id="PTHR23501:SF154">
    <property type="entry name" value="MULTIDRUG-EFFLUX TRANSPORTER RV1634-RELATED"/>
    <property type="match status" value="1"/>
</dbReference>
<dbReference type="GO" id="GO:0022857">
    <property type="term" value="F:transmembrane transporter activity"/>
    <property type="evidence" value="ECO:0007669"/>
    <property type="project" value="InterPro"/>
</dbReference>
<dbReference type="OrthoDB" id="3503984at2"/>
<evidence type="ECO:0000256" key="2">
    <source>
        <dbReference type="ARBA" id="ARBA00022692"/>
    </source>
</evidence>
<dbReference type="PROSITE" id="PS50850">
    <property type="entry name" value="MFS"/>
    <property type="match status" value="1"/>
</dbReference>
<feature type="transmembrane region" description="Helical" evidence="6">
    <location>
        <begin position="196"/>
        <end position="216"/>
    </location>
</feature>
<dbReference type="Proteomes" id="UP000023067">
    <property type="component" value="Unassembled WGS sequence"/>
</dbReference>
<protein>
    <submittedName>
        <fullName evidence="8">Multidrug transporter</fullName>
    </submittedName>
</protein>
<dbReference type="InterPro" id="IPR036259">
    <property type="entry name" value="MFS_trans_sf"/>
</dbReference>
<dbReference type="SUPFAM" id="SSF103473">
    <property type="entry name" value="MFS general substrate transporter"/>
    <property type="match status" value="1"/>
</dbReference>
<feature type="transmembrane region" description="Helical" evidence="6">
    <location>
        <begin position="255"/>
        <end position="273"/>
    </location>
</feature>
<dbReference type="PANTHER" id="PTHR23501">
    <property type="entry name" value="MAJOR FACILITATOR SUPERFAMILY"/>
    <property type="match status" value="1"/>
</dbReference>
<evidence type="ECO:0000256" key="5">
    <source>
        <dbReference type="SAM" id="MobiDB-lite"/>
    </source>
</evidence>
<proteinExistence type="predicted"/>
<evidence type="ECO:0000313" key="8">
    <source>
        <dbReference type="EMBL" id="EWS80978.1"/>
    </source>
</evidence>
<feature type="transmembrane region" description="Helical" evidence="6">
    <location>
        <begin position="228"/>
        <end position="249"/>
    </location>
</feature>